<dbReference type="RefSeq" id="WP_124329486.1">
    <property type="nucleotide sequence ID" value="NZ_BEXT01000001.1"/>
</dbReference>
<organism evidence="4 5">
    <name type="scientific">Desulfonema ishimotonii</name>
    <dbReference type="NCBI Taxonomy" id="45657"/>
    <lineage>
        <taxon>Bacteria</taxon>
        <taxon>Pseudomonadati</taxon>
        <taxon>Thermodesulfobacteriota</taxon>
        <taxon>Desulfobacteria</taxon>
        <taxon>Desulfobacterales</taxon>
        <taxon>Desulfococcaceae</taxon>
        <taxon>Desulfonema</taxon>
    </lineage>
</organism>
<evidence type="ECO:0000313" key="5">
    <source>
        <dbReference type="Proteomes" id="UP000288096"/>
    </source>
</evidence>
<dbReference type="Pfam" id="PF00383">
    <property type="entry name" value="dCMP_cyt_deam_1"/>
    <property type="match status" value="1"/>
</dbReference>
<accession>A0A401FZB3</accession>
<evidence type="ECO:0000313" key="4">
    <source>
        <dbReference type="EMBL" id="GBC62304.1"/>
    </source>
</evidence>
<name>A0A401FZB3_9BACT</name>
<keyword evidence="5" id="KW-1185">Reference proteome</keyword>
<dbReference type="InterPro" id="IPR016193">
    <property type="entry name" value="Cytidine_deaminase-like"/>
</dbReference>
<dbReference type="Proteomes" id="UP000288096">
    <property type="component" value="Unassembled WGS sequence"/>
</dbReference>
<evidence type="ECO:0000256" key="2">
    <source>
        <dbReference type="ARBA" id="ARBA00022833"/>
    </source>
</evidence>
<dbReference type="AlphaFoldDB" id="A0A401FZB3"/>
<dbReference type="InterPro" id="IPR002125">
    <property type="entry name" value="CMP_dCMP_dom"/>
</dbReference>
<proteinExistence type="predicted"/>
<reference evidence="5" key="2">
    <citation type="submission" date="2019-01" db="EMBL/GenBank/DDBJ databases">
        <title>Genome sequence of Desulfonema ishimotonii strain Tokyo 01.</title>
        <authorList>
            <person name="Fukui M."/>
        </authorList>
    </citation>
    <scope>NUCLEOTIDE SEQUENCE [LARGE SCALE GENOMIC DNA]</scope>
    <source>
        <strain evidence="5">Tokyo 01</strain>
    </source>
</reference>
<dbReference type="InterPro" id="IPR016192">
    <property type="entry name" value="APOBEC/CMP_deaminase_Zn-bd"/>
</dbReference>
<sequence length="166" mass="18546">MDHEFFMKQALAQAENALSRNEFPVGCVLVCEDRVIVTGSRNGTAGGGKNEVDHAEMVALRRLDAMNPDIDRSRITLFCTMEPCLMCYGAILLSGIGTIVYAYEDVMGGGTACDLSALPPLYSDRRIDIVPHVLRRESLDLFKAFFENPENSYWQGSLLERYTLEQ</sequence>
<feature type="domain" description="CMP/dCMP-type deaminase" evidence="3">
    <location>
        <begin position="1"/>
        <end position="112"/>
    </location>
</feature>
<comment type="caution">
    <text evidence="4">The sequence shown here is derived from an EMBL/GenBank/DDBJ whole genome shotgun (WGS) entry which is preliminary data.</text>
</comment>
<dbReference type="PROSITE" id="PS51747">
    <property type="entry name" value="CYT_DCMP_DEAMINASES_2"/>
    <property type="match status" value="1"/>
</dbReference>
<dbReference type="Gene3D" id="3.40.140.10">
    <property type="entry name" value="Cytidine Deaminase, domain 2"/>
    <property type="match status" value="1"/>
</dbReference>
<dbReference type="PANTHER" id="PTHR11079:SF179">
    <property type="entry name" value="TRNA(ADENINE(34)) DEAMINASE, CHLOROPLASTIC"/>
    <property type="match status" value="1"/>
</dbReference>
<dbReference type="GO" id="GO:0008270">
    <property type="term" value="F:zinc ion binding"/>
    <property type="evidence" value="ECO:0007669"/>
    <property type="project" value="InterPro"/>
</dbReference>
<evidence type="ECO:0000256" key="1">
    <source>
        <dbReference type="ARBA" id="ARBA00022723"/>
    </source>
</evidence>
<evidence type="ECO:0000259" key="3">
    <source>
        <dbReference type="PROSITE" id="PS51747"/>
    </source>
</evidence>
<reference evidence="5" key="1">
    <citation type="submission" date="2017-11" db="EMBL/GenBank/DDBJ databases">
        <authorList>
            <person name="Watanabe M."/>
            <person name="Kojima H."/>
        </authorList>
    </citation>
    <scope>NUCLEOTIDE SEQUENCE [LARGE SCALE GENOMIC DNA]</scope>
    <source>
        <strain evidence="5">Tokyo 01</strain>
    </source>
</reference>
<keyword evidence="2" id="KW-0862">Zinc</keyword>
<dbReference type="GO" id="GO:0016787">
    <property type="term" value="F:hydrolase activity"/>
    <property type="evidence" value="ECO:0007669"/>
    <property type="project" value="InterPro"/>
</dbReference>
<dbReference type="OrthoDB" id="9802676at2"/>
<dbReference type="PROSITE" id="PS00903">
    <property type="entry name" value="CYT_DCMP_DEAMINASES_1"/>
    <property type="match status" value="1"/>
</dbReference>
<dbReference type="SUPFAM" id="SSF53927">
    <property type="entry name" value="Cytidine deaminase-like"/>
    <property type="match status" value="1"/>
</dbReference>
<keyword evidence="1" id="KW-0479">Metal-binding</keyword>
<dbReference type="EMBL" id="BEXT01000001">
    <property type="protein sequence ID" value="GBC62304.1"/>
    <property type="molecule type" value="Genomic_DNA"/>
</dbReference>
<dbReference type="CDD" id="cd01285">
    <property type="entry name" value="nucleoside_deaminase"/>
    <property type="match status" value="1"/>
</dbReference>
<protein>
    <submittedName>
        <fullName evidence="4">tRNA-specific adenosine deaminase</fullName>
    </submittedName>
</protein>
<dbReference type="PANTHER" id="PTHR11079">
    <property type="entry name" value="CYTOSINE DEAMINASE FAMILY MEMBER"/>
    <property type="match status" value="1"/>
</dbReference>
<gene>
    <name evidence="4" type="ORF">DENIS_3273</name>
</gene>